<dbReference type="InterPro" id="IPR030224">
    <property type="entry name" value="Sla2_fam"/>
</dbReference>
<evidence type="ECO:0000313" key="3">
    <source>
        <dbReference type="Proteomes" id="UP000663868"/>
    </source>
</evidence>
<name>A0A820GYG2_9BILA</name>
<feature type="domain" description="ENTH" evidence="1">
    <location>
        <begin position="1"/>
        <end position="66"/>
    </location>
</feature>
<dbReference type="PANTHER" id="PTHR10407:SF15">
    <property type="entry name" value="HUNTINGTIN INTERACTING PROTEIN 1"/>
    <property type="match status" value="1"/>
</dbReference>
<dbReference type="GO" id="GO:0035615">
    <property type="term" value="F:clathrin adaptor activity"/>
    <property type="evidence" value="ECO:0007669"/>
    <property type="project" value="TreeGrafter"/>
</dbReference>
<dbReference type="Proteomes" id="UP000663868">
    <property type="component" value="Unassembled WGS sequence"/>
</dbReference>
<protein>
    <recommendedName>
        <fullName evidence="1">ENTH domain-containing protein</fullName>
    </recommendedName>
</protein>
<dbReference type="PANTHER" id="PTHR10407">
    <property type="entry name" value="HUNTINGTIN INTERACTING PROTEIN 1"/>
    <property type="match status" value="1"/>
</dbReference>
<feature type="non-terminal residue" evidence="2">
    <location>
        <position position="277"/>
    </location>
</feature>
<dbReference type="GO" id="GO:0006897">
    <property type="term" value="P:endocytosis"/>
    <property type="evidence" value="ECO:0007669"/>
    <property type="project" value="InterPro"/>
</dbReference>
<proteinExistence type="predicted"/>
<dbReference type="GO" id="GO:0080025">
    <property type="term" value="F:phosphatidylinositol-3,5-bisphosphate binding"/>
    <property type="evidence" value="ECO:0007669"/>
    <property type="project" value="TreeGrafter"/>
</dbReference>
<dbReference type="SUPFAM" id="SSF48464">
    <property type="entry name" value="ENTH/VHS domain"/>
    <property type="match status" value="1"/>
</dbReference>
<dbReference type="Pfam" id="PF07651">
    <property type="entry name" value="ANTH"/>
    <property type="match status" value="1"/>
</dbReference>
<dbReference type="GO" id="GO:0030136">
    <property type="term" value="C:clathrin-coated vesicle"/>
    <property type="evidence" value="ECO:0007669"/>
    <property type="project" value="TreeGrafter"/>
</dbReference>
<evidence type="ECO:0000313" key="2">
    <source>
        <dbReference type="EMBL" id="CAF4284547.1"/>
    </source>
</evidence>
<dbReference type="AlphaFoldDB" id="A0A820GYG2"/>
<accession>A0A820GYG2</accession>
<evidence type="ECO:0000259" key="1">
    <source>
        <dbReference type="PROSITE" id="PS50942"/>
    </source>
</evidence>
<dbReference type="GO" id="GO:0007015">
    <property type="term" value="P:actin filament organization"/>
    <property type="evidence" value="ECO:0007669"/>
    <property type="project" value="TreeGrafter"/>
</dbReference>
<dbReference type="GO" id="GO:0032051">
    <property type="term" value="F:clathrin light chain binding"/>
    <property type="evidence" value="ECO:0007669"/>
    <property type="project" value="TreeGrafter"/>
</dbReference>
<sequence>FCYVIHRLLKDGHSNVVHDCIILSSYFDQLCKYWSGVQQSYGLLTHRYCHLLVAKLKFHVKNPTFTGGLTFDEPNDIRRLFKDNYNLYLPLCNELFDYMEELLNLVQVIFTSLDQSRTNSMTTTGQCRLNPIIVCIQDSSLLYDYIVKVLFKLHEGLSGDALQEHRQRLTDQFRRLKRFYNQTSTLQYFKTLIKVPILPENPPNFNIKEDMKNYQSPVPVVSATSTESLSGMDDLLTGTSTDTKSILKTTVSDDSAASNMMYNRTKEISELEQRVMQ</sequence>
<dbReference type="InterPro" id="IPR011417">
    <property type="entry name" value="ANTH_dom"/>
</dbReference>
<reference evidence="2" key="1">
    <citation type="submission" date="2021-02" db="EMBL/GenBank/DDBJ databases">
        <authorList>
            <person name="Nowell W R."/>
        </authorList>
    </citation>
    <scope>NUCLEOTIDE SEQUENCE</scope>
</reference>
<feature type="non-terminal residue" evidence="2">
    <location>
        <position position="1"/>
    </location>
</feature>
<dbReference type="PROSITE" id="PS50942">
    <property type="entry name" value="ENTH"/>
    <property type="match status" value="1"/>
</dbReference>
<dbReference type="GO" id="GO:0051015">
    <property type="term" value="F:actin filament binding"/>
    <property type="evidence" value="ECO:0007669"/>
    <property type="project" value="TreeGrafter"/>
</dbReference>
<organism evidence="2 3">
    <name type="scientific">Adineta steineri</name>
    <dbReference type="NCBI Taxonomy" id="433720"/>
    <lineage>
        <taxon>Eukaryota</taxon>
        <taxon>Metazoa</taxon>
        <taxon>Spiralia</taxon>
        <taxon>Gnathifera</taxon>
        <taxon>Rotifera</taxon>
        <taxon>Eurotatoria</taxon>
        <taxon>Bdelloidea</taxon>
        <taxon>Adinetida</taxon>
        <taxon>Adinetidae</taxon>
        <taxon>Adineta</taxon>
    </lineage>
</organism>
<dbReference type="EMBL" id="CAJOBB010013016">
    <property type="protein sequence ID" value="CAF4284547.1"/>
    <property type="molecule type" value="Genomic_DNA"/>
</dbReference>
<dbReference type="GO" id="GO:0048268">
    <property type="term" value="P:clathrin coat assembly"/>
    <property type="evidence" value="ECO:0007669"/>
    <property type="project" value="TreeGrafter"/>
</dbReference>
<dbReference type="InterPro" id="IPR008942">
    <property type="entry name" value="ENTH_VHS"/>
</dbReference>
<dbReference type="InterPro" id="IPR013809">
    <property type="entry name" value="ENTH"/>
</dbReference>
<dbReference type="GO" id="GO:0030864">
    <property type="term" value="C:cortical actin cytoskeleton"/>
    <property type="evidence" value="ECO:0007669"/>
    <property type="project" value="TreeGrafter"/>
</dbReference>
<dbReference type="GO" id="GO:0043325">
    <property type="term" value="F:phosphatidylinositol-3,4-bisphosphate binding"/>
    <property type="evidence" value="ECO:0007669"/>
    <property type="project" value="TreeGrafter"/>
</dbReference>
<comment type="caution">
    <text evidence="2">The sequence shown here is derived from an EMBL/GenBank/DDBJ whole genome shotgun (WGS) entry which is preliminary data.</text>
</comment>
<gene>
    <name evidence="2" type="ORF">KXQ929_LOCUS44636</name>
</gene>